<comment type="caution">
    <text evidence="7">The sequence shown here is derived from an EMBL/GenBank/DDBJ whole genome shotgun (WGS) entry which is preliminary data.</text>
</comment>
<comment type="subunit">
    <text evidence="4">Heterodimer of an alpha and a beta chain.</text>
</comment>
<comment type="function">
    <text evidence="4">The pyruvate dehydrogenase complex catalyzes the overall conversion of pyruvate to acetyl-CoA and CO(2). It contains multiple copies of three enzymatic components: pyruvate dehydrogenase (E1), dihydrolipoamide acetyltransferase (E2) and lipoamide dehydrogenase (E3).</text>
</comment>
<gene>
    <name evidence="7" type="primary">pdhA</name>
    <name evidence="7" type="ORF">J0M35_20020</name>
</gene>
<comment type="cofactor">
    <cofactor evidence="1 4">
        <name>thiamine diphosphate</name>
        <dbReference type="ChEBI" id="CHEBI:58937"/>
    </cofactor>
</comment>
<evidence type="ECO:0000256" key="4">
    <source>
        <dbReference type="RuleBase" id="RU366007"/>
    </source>
</evidence>
<organism evidence="7 8">
    <name type="scientific">Candidatus Obscuribacter phosphatis</name>
    <dbReference type="NCBI Taxonomy" id="1906157"/>
    <lineage>
        <taxon>Bacteria</taxon>
        <taxon>Bacillati</taxon>
        <taxon>Candidatus Melainabacteria</taxon>
        <taxon>Candidatus Obscuribacterales</taxon>
        <taxon>Candidatus Obscuribacteraceae</taxon>
        <taxon>Candidatus Obscuribacter</taxon>
    </lineage>
</organism>
<keyword evidence="4 7" id="KW-0670">Pyruvate</keyword>
<dbReference type="PANTHER" id="PTHR43380:SF1">
    <property type="entry name" value="2-OXOISOVALERATE DEHYDROGENASE SUBUNIT ALPHA, MITOCHONDRIAL"/>
    <property type="match status" value="1"/>
</dbReference>
<evidence type="ECO:0000256" key="5">
    <source>
        <dbReference type="SAM" id="MobiDB-lite"/>
    </source>
</evidence>
<dbReference type="InterPro" id="IPR050771">
    <property type="entry name" value="Alpha-ketoacid_DH_E1_comp"/>
</dbReference>
<evidence type="ECO:0000256" key="1">
    <source>
        <dbReference type="ARBA" id="ARBA00001964"/>
    </source>
</evidence>
<dbReference type="InterPro" id="IPR017596">
    <property type="entry name" value="PdhA/BkdA"/>
</dbReference>
<dbReference type="GO" id="GO:0004739">
    <property type="term" value="F:pyruvate dehydrogenase (acetyl-transferring) activity"/>
    <property type="evidence" value="ECO:0007669"/>
    <property type="project" value="UniProtKB-UniRule"/>
</dbReference>
<keyword evidence="2 4" id="KW-0560">Oxidoreductase</keyword>
<feature type="region of interest" description="Disordered" evidence="5">
    <location>
        <begin position="355"/>
        <end position="375"/>
    </location>
</feature>
<keyword evidence="3 4" id="KW-0786">Thiamine pyrophosphate</keyword>
<reference evidence="7" key="1">
    <citation type="submission" date="2021-02" db="EMBL/GenBank/DDBJ databases">
        <title>Genome-Resolved Metagenomics of a Microbial Community Performing Photosynthetic Biological Nutrient Removal.</title>
        <authorList>
            <person name="Mcdaniel E.A."/>
        </authorList>
    </citation>
    <scope>NUCLEOTIDE SEQUENCE</scope>
    <source>
        <strain evidence="7">UWPOB_OBS1</strain>
    </source>
</reference>
<dbReference type="SUPFAM" id="SSF52518">
    <property type="entry name" value="Thiamin diphosphate-binding fold (THDP-binding)"/>
    <property type="match status" value="1"/>
</dbReference>
<sequence length="375" mass="42399">MPRKPIELPQIEYLSILDEDGVVDKELEPKISNDDLKCLYRYMLLARRTDERMLMMQRQGRLGTFPQSSGHEAISMGSVIHLKKSDWHVPAYRELAGLLYRGWSIDSTLLYWNGYEEGARPPEGVNDLPVCVPIASQLLHAAGIGMGMNIRDEKGVVMTYFGDGASSEGDTHEAMNFAAVYQAPVVFMCLNNQYAISVPLSKQMRNETIAQRAIAYGMPGIRVDGNDVLAVYVATKEAVERARKGEGPTLIEGLTYRFTPHTTADDPKRYRSEEECKLWTKREPLHRFKKYLLDKGVYKEAELTALEEELDALIKAAIARMEQASTSEELMNPLAMFDYLYADMPPYLNEQREELRAHLEKTKNAGKSPQHASAK</sequence>
<feature type="domain" description="Dehydrogenase E1 component" evidence="6">
    <location>
        <begin position="40"/>
        <end position="326"/>
    </location>
</feature>
<dbReference type="InterPro" id="IPR029061">
    <property type="entry name" value="THDP-binding"/>
</dbReference>
<evidence type="ECO:0000256" key="3">
    <source>
        <dbReference type="ARBA" id="ARBA00023052"/>
    </source>
</evidence>
<evidence type="ECO:0000313" key="7">
    <source>
        <dbReference type="EMBL" id="MBN8662665.1"/>
    </source>
</evidence>
<evidence type="ECO:0000313" key="8">
    <source>
        <dbReference type="Proteomes" id="UP000664277"/>
    </source>
</evidence>
<dbReference type="Proteomes" id="UP000664277">
    <property type="component" value="Unassembled WGS sequence"/>
</dbReference>
<feature type="compositionally biased region" description="Polar residues" evidence="5">
    <location>
        <begin position="365"/>
        <end position="375"/>
    </location>
</feature>
<dbReference type="GO" id="GO:0009083">
    <property type="term" value="P:branched-chain amino acid catabolic process"/>
    <property type="evidence" value="ECO:0007669"/>
    <property type="project" value="TreeGrafter"/>
</dbReference>
<dbReference type="EC" id="1.2.4.1" evidence="4"/>
<dbReference type="InterPro" id="IPR001017">
    <property type="entry name" value="DH_E1"/>
</dbReference>
<evidence type="ECO:0000256" key="2">
    <source>
        <dbReference type="ARBA" id="ARBA00023002"/>
    </source>
</evidence>
<dbReference type="Pfam" id="PF00676">
    <property type="entry name" value="E1_dh"/>
    <property type="match status" value="1"/>
</dbReference>
<dbReference type="AlphaFoldDB" id="A0A8J7TMY9"/>
<dbReference type="Gene3D" id="3.40.50.970">
    <property type="match status" value="1"/>
</dbReference>
<proteinExistence type="predicted"/>
<dbReference type="CDD" id="cd02000">
    <property type="entry name" value="TPP_E1_PDC_ADC_BCADC"/>
    <property type="match status" value="1"/>
</dbReference>
<accession>A0A8J7TMY9</accession>
<dbReference type="PANTHER" id="PTHR43380">
    <property type="entry name" value="2-OXOISOVALERATE DEHYDROGENASE SUBUNIT ALPHA, MITOCHONDRIAL"/>
    <property type="match status" value="1"/>
</dbReference>
<protein>
    <recommendedName>
        <fullName evidence="4">Pyruvate dehydrogenase E1 component subunit alpha</fullName>
        <ecNumber evidence="4">1.2.4.1</ecNumber>
    </recommendedName>
</protein>
<name>A0A8J7TMY9_9BACT</name>
<dbReference type="NCBIfam" id="TIGR03181">
    <property type="entry name" value="PDH_E1_alph_x"/>
    <property type="match status" value="1"/>
</dbReference>
<comment type="catalytic activity">
    <reaction evidence="4">
        <text>N(6)-[(R)-lipoyl]-L-lysyl-[protein] + pyruvate + H(+) = N(6)-[(R)-S(8)-acetyldihydrolipoyl]-L-lysyl-[protein] + CO2</text>
        <dbReference type="Rhea" id="RHEA:19189"/>
        <dbReference type="Rhea" id="RHEA-COMP:10474"/>
        <dbReference type="Rhea" id="RHEA-COMP:10478"/>
        <dbReference type="ChEBI" id="CHEBI:15361"/>
        <dbReference type="ChEBI" id="CHEBI:15378"/>
        <dbReference type="ChEBI" id="CHEBI:16526"/>
        <dbReference type="ChEBI" id="CHEBI:83099"/>
        <dbReference type="ChEBI" id="CHEBI:83111"/>
        <dbReference type="EC" id="1.2.4.1"/>
    </reaction>
</comment>
<dbReference type="EMBL" id="JAFLCK010000047">
    <property type="protein sequence ID" value="MBN8662665.1"/>
    <property type="molecule type" value="Genomic_DNA"/>
</dbReference>
<evidence type="ECO:0000259" key="6">
    <source>
        <dbReference type="Pfam" id="PF00676"/>
    </source>
</evidence>